<dbReference type="InParanoid" id="B9T9A8"/>
<dbReference type="EMBL" id="EQ975334">
    <property type="protein sequence ID" value="EEF27552.1"/>
    <property type="molecule type" value="Genomic_DNA"/>
</dbReference>
<keyword evidence="2" id="KW-1185">Reference proteome</keyword>
<organism evidence="1 2">
    <name type="scientific">Ricinus communis</name>
    <name type="common">Castor bean</name>
    <dbReference type="NCBI Taxonomy" id="3988"/>
    <lineage>
        <taxon>Eukaryota</taxon>
        <taxon>Viridiplantae</taxon>
        <taxon>Streptophyta</taxon>
        <taxon>Embryophyta</taxon>
        <taxon>Tracheophyta</taxon>
        <taxon>Spermatophyta</taxon>
        <taxon>Magnoliopsida</taxon>
        <taxon>eudicotyledons</taxon>
        <taxon>Gunneridae</taxon>
        <taxon>Pentapetalae</taxon>
        <taxon>rosids</taxon>
        <taxon>fabids</taxon>
        <taxon>Malpighiales</taxon>
        <taxon>Euphorbiaceae</taxon>
        <taxon>Acalyphoideae</taxon>
        <taxon>Acalypheae</taxon>
        <taxon>Ricinus</taxon>
    </lineage>
</organism>
<gene>
    <name evidence="1" type="ORF">RCOM_0023280</name>
</gene>
<dbReference type="SUPFAM" id="SSF51366">
    <property type="entry name" value="Ribulose-phoshate binding barrel"/>
    <property type="match status" value="1"/>
</dbReference>
<reference evidence="2" key="1">
    <citation type="journal article" date="2010" name="Nat. Biotechnol.">
        <title>Draft genome sequence of the oilseed species Ricinus communis.</title>
        <authorList>
            <person name="Chan A.P."/>
            <person name="Crabtree J."/>
            <person name="Zhao Q."/>
            <person name="Lorenzi H."/>
            <person name="Orvis J."/>
            <person name="Puiu D."/>
            <person name="Melake-Berhan A."/>
            <person name="Jones K.M."/>
            <person name="Redman J."/>
            <person name="Chen G."/>
            <person name="Cahoon E.B."/>
            <person name="Gedil M."/>
            <person name="Stanke M."/>
            <person name="Haas B.J."/>
            <person name="Wortman J.R."/>
            <person name="Fraser-Liggett C.M."/>
            <person name="Ravel J."/>
            <person name="Rabinowicz P.D."/>
        </authorList>
    </citation>
    <scope>NUCLEOTIDE SEQUENCE [LARGE SCALE GENOMIC DNA]</scope>
    <source>
        <strain evidence="2">cv. Hale</strain>
    </source>
</reference>
<evidence type="ECO:0000313" key="2">
    <source>
        <dbReference type="Proteomes" id="UP000008311"/>
    </source>
</evidence>
<dbReference type="Proteomes" id="UP000008311">
    <property type="component" value="Unassembled WGS sequence"/>
</dbReference>
<protein>
    <submittedName>
        <fullName evidence="1">Uncharacterized protein</fullName>
    </submittedName>
</protein>
<evidence type="ECO:0000313" key="1">
    <source>
        <dbReference type="EMBL" id="EEF27552.1"/>
    </source>
</evidence>
<dbReference type="InterPro" id="IPR011060">
    <property type="entry name" value="RibuloseP-bd_barrel"/>
</dbReference>
<accession>B9T9A8</accession>
<sequence length="225" mass="23558">MDHTVLPVIHFQNTDQALRNAEIAFDAGCPGVFLISMDGEDELLGPAAKEVKGRWGGKLVGVNYLSLSAVTALRLNLTHGLDLTWTDNAGVHSTGLGTLAHLVADELKSAPEHTFFGACGFKGQRAEPDTAAAAVMAAGLCMLPTTSGSATGVAADLQKIRSIRAALGTGPLAVASGITPENVLDYAPYVSHFLVATGVSDDFYNFNFEKLAVLVGKLRTFSRAA</sequence>
<name>B9T9A8_RICCO</name>
<dbReference type="AlphaFoldDB" id="B9T9A8"/>
<dbReference type="eggNOG" id="ENOG502S8Z4">
    <property type="taxonomic scope" value="Eukaryota"/>
</dbReference>
<proteinExistence type="predicted"/>